<evidence type="ECO:0000313" key="2">
    <source>
        <dbReference type="EMBL" id="PRD56172.1"/>
    </source>
</evidence>
<protein>
    <recommendedName>
        <fullName evidence="4">F5/8 type C domain-containing protein</fullName>
    </recommendedName>
</protein>
<dbReference type="SUPFAM" id="SSF49785">
    <property type="entry name" value="Galactose-binding domain-like"/>
    <property type="match status" value="1"/>
</dbReference>
<proteinExistence type="predicted"/>
<dbReference type="RefSeq" id="WP_105722722.1">
    <property type="nucleotide sequence ID" value="NZ_PVBS01000001.1"/>
</dbReference>
<dbReference type="PROSITE" id="PS51257">
    <property type="entry name" value="PROKAR_LIPOPROTEIN"/>
    <property type="match status" value="1"/>
</dbReference>
<dbReference type="Gene3D" id="2.60.120.260">
    <property type="entry name" value="Galactose-binding domain-like"/>
    <property type="match status" value="1"/>
</dbReference>
<evidence type="ECO:0000313" key="3">
    <source>
        <dbReference type="Proteomes" id="UP000238642"/>
    </source>
</evidence>
<sequence length="457" mass="50223">MKRIVNFGGILVLLLSFGACSDADLEEFDHQENKAVEISAGATTGTILKTNESLIIPVSIVLNGAAGKAFEVPLSVNQDTVVKLIEAGELADVTALSAASIMIDNVAKFKFGSEAAQFNIVVARTEVEQHFGKKLAIGYSLQNAGKENLINNQQNTGIIIFDTREVLTAEDIHYISFRTGGAVIEARNRQNYESSSGGMTIPLMANLASFPGNPFTVDVLTDTDTIAKMIMDGILPANTIALQEDDFTINPRVNFPSNTSEVRFEVSVPWHVINDNIGKKLALFIRLENPTLHVLDTERNFTTILIDSENVIEVDVTDMGEFSVNRDNNSGPDGNEGSKKLVDGNFSSKFLQSNFVGDLQCIMVFDEPQKIGAYTFTSGNDDNRRDPNGWHLEASNDGVNWTTIDTRSGEVFASRLMTRRFDVEFAAAYTHYRLNITSIVGGVALFQMSEWRMIRIP</sequence>
<comment type="caution">
    <text evidence="2">The sequence shown here is derived from an EMBL/GenBank/DDBJ whole genome shotgun (WGS) entry which is preliminary data.</text>
</comment>
<dbReference type="EMBL" id="PVBS01000001">
    <property type="protein sequence ID" value="PRD56172.1"/>
    <property type="molecule type" value="Genomic_DNA"/>
</dbReference>
<reference evidence="2 3" key="1">
    <citation type="submission" date="2018-02" db="EMBL/GenBank/DDBJ databases">
        <title>The draft genome of Sphingobacterium gobiense H7.</title>
        <authorList>
            <person name="Li L."/>
            <person name="Liu L."/>
            <person name="Zhang X."/>
            <person name="Wang T."/>
            <person name="Liang L."/>
        </authorList>
    </citation>
    <scope>NUCLEOTIDE SEQUENCE [LARGE SCALE GENOMIC DNA]</scope>
    <source>
        <strain evidence="2 3">ACCC 05757</strain>
    </source>
</reference>
<organism evidence="2 3">
    <name type="scientific">Sphingobacterium gobiense</name>
    <dbReference type="NCBI Taxonomy" id="1382456"/>
    <lineage>
        <taxon>Bacteria</taxon>
        <taxon>Pseudomonadati</taxon>
        <taxon>Bacteroidota</taxon>
        <taxon>Sphingobacteriia</taxon>
        <taxon>Sphingobacteriales</taxon>
        <taxon>Sphingobacteriaceae</taxon>
        <taxon>Sphingobacterium</taxon>
    </lineage>
</organism>
<keyword evidence="1" id="KW-0732">Signal</keyword>
<name>A0A2S9JSA8_9SPHI</name>
<dbReference type="InterPro" id="IPR008979">
    <property type="entry name" value="Galactose-bd-like_sf"/>
</dbReference>
<dbReference type="OrthoDB" id="792783at2"/>
<feature type="chain" id="PRO_5015523488" description="F5/8 type C domain-containing protein" evidence="1">
    <location>
        <begin position="22"/>
        <end position="457"/>
    </location>
</feature>
<dbReference type="AlphaFoldDB" id="A0A2S9JSA8"/>
<dbReference type="Proteomes" id="UP000238642">
    <property type="component" value="Unassembled WGS sequence"/>
</dbReference>
<evidence type="ECO:0000256" key="1">
    <source>
        <dbReference type="SAM" id="SignalP"/>
    </source>
</evidence>
<evidence type="ECO:0008006" key="4">
    <source>
        <dbReference type="Google" id="ProtNLM"/>
    </source>
</evidence>
<gene>
    <name evidence="2" type="ORF">C5749_02545</name>
</gene>
<feature type="signal peptide" evidence="1">
    <location>
        <begin position="1"/>
        <end position="21"/>
    </location>
</feature>
<keyword evidence="3" id="KW-1185">Reference proteome</keyword>
<accession>A0A2S9JSA8</accession>